<feature type="transmembrane region" description="Helical" evidence="1">
    <location>
        <begin position="28"/>
        <end position="47"/>
    </location>
</feature>
<keyword evidence="1" id="KW-0812">Transmembrane</keyword>
<dbReference type="InterPro" id="IPR032693">
    <property type="entry name" value="YtkA-like_dom"/>
</dbReference>
<proteinExistence type="predicted"/>
<comment type="caution">
    <text evidence="3">The sequence shown here is derived from an EMBL/GenBank/DDBJ whole genome shotgun (WGS) entry which is preliminary data.</text>
</comment>
<dbReference type="Proteomes" id="UP000315759">
    <property type="component" value="Unassembled WGS sequence"/>
</dbReference>
<dbReference type="Pfam" id="PF13115">
    <property type="entry name" value="YtkA"/>
    <property type="match status" value="1"/>
</dbReference>
<gene>
    <name evidence="3" type="ORF">D8S82_10690</name>
</gene>
<evidence type="ECO:0000256" key="1">
    <source>
        <dbReference type="SAM" id="Phobius"/>
    </source>
</evidence>
<organism evidence="3 4">
    <name type="scientific">Mycolicibacterium hodleri</name>
    <dbReference type="NCBI Taxonomy" id="49897"/>
    <lineage>
        <taxon>Bacteria</taxon>
        <taxon>Bacillati</taxon>
        <taxon>Actinomycetota</taxon>
        <taxon>Actinomycetes</taxon>
        <taxon>Mycobacteriales</taxon>
        <taxon>Mycobacteriaceae</taxon>
        <taxon>Mycolicibacterium</taxon>
    </lineage>
</organism>
<dbReference type="EMBL" id="VIFX01000011">
    <property type="protein sequence ID" value="TQR86613.1"/>
    <property type="molecule type" value="Genomic_DNA"/>
</dbReference>
<accession>A0A544W2Z3</accession>
<evidence type="ECO:0000313" key="4">
    <source>
        <dbReference type="Proteomes" id="UP000315759"/>
    </source>
</evidence>
<feature type="domain" description="YtkA-like" evidence="2">
    <location>
        <begin position="60"/>
        <end position="138"/>
    </location>
</feature>
<reference evidence="3 4" key="1">
    <citation type="submission" date="2018-10" db="EMBL/GenBank/DDBJ databases">
        <title>Draft genome of Mycobacterium hodleri strain B.</title>
        <authorList>
            <person name="Amande T.J."/>
            <person name="Mcgenity T.J."/>
        </authorList>
    </citation>
    <scope>NUCLEOTIDE SEQUENCE [LARGE SCALE GENOMIC DNA]</scope>
    <source>
        <strain evidence="3 4">B</strain>
    </source>
</reference>
<sequence>MGADRTRLRHPHRVNRSRGPPIVSRQRLVVIAAIAAAVVVAGIWLLWPKSMDDGAAPATAGPYLVKLIGESPKAGISPVTVEITGNGGQSPTPDSVTFEPAMTQMGHATTPVVAVAQGDGRYRADVELSMAGQWEITVRIAASGQVREAVLSVTTNG</sequence>
<keyword evidence="4" id="KW-1185">Reference proteome</keyword>
<protein>
    <submittedName>
        <fullName evidence="3">FixH family protein</fullName>
    </submittedName>
</protein>
<name>A0A544W2Z3_9MYCO</name>
<evidence type="ECO:0000313" key="3">
    <source>
        <dbReference type="EMBL" id="TQR86613.1"/>
    </source>
</evidence>
<keyword evidence="1" id="KW-0472">Membrane</keyword>
<keyword evidence="1" id="KW-1133">Transmembrane helix</keyword>
<evidence type="ECO:0000259" key="2">
    <source>
        <dbReference type="Pfam" id="PF13115"/>
    </source>
</evidence>
<dbReference type="AlphaFoldDB" id="A0A544W2Z3"/>